<dbReference type="SUPFAM" id="SSF89392">
    <property type="entry name" value="Prokaryotic lipoproteins and lipoprotein localization factors"/>
    <property type="match status" value="1"/>
</dbReference>
<name>A0AAU7CG40_9BACT</name>
<keyword evidence="4" id="KW-0449">Lipoprotein</keyword>
<feature type="region of interest" description="Disordered" evidence="2">
    <location>
        <begin position="263"/>
        <end position="295"/>
    </location>
</feature>
<dbReference type="InterPro" id="IPR029046">
    <property type="entry name" value="LolA/LolB/LppX"/>
</dbReference>
<dbReference type="InterPro" id="IPR004564">
    <property type="entry name" value="OM_lipoprot_carrier_LolA-like"/>
</dbReference>
<evidence type="ECO:0000256" key="1">
    <source>
        <dbReference type="ARBA" id="ARBA00022729"/>
    </source>
</evidence>
<feature type="signal peptide" evidence="3">
    <location>
        <begin position="1"/>
        <end position="25"/>
    </location>
</feature>
<protein>
    <submittedName>
        <fullName evidence="4">Outer-membrane lipoprotein carrier protein LolA</fullName>
    </submittedName>
</protein>
<evidence type="ECO:0000256" key="3">
    <source>
        <dbReference type="SAM" id="SignalP"/>
    </source>
</evidence>
<gene>
    <name evidence="4" type="ORF">V5E97_38290</name>
</gene>
<organism evidence="4">
    <name type="scientific">Singulisphaera sp. Ch08</name>
    <dbReference type="NCBI Taxonomy" id="3120278"/>
    <lineage>
        <taxon>Bacteria</taxon>
        <taxon>Pseudomonadati</taxon>
        <taxon>Planctomycetota</taxon>
        <taxon>Planctomycetia</taxon>
        <taxon>Isosphaerales</taxon>
        <taxon>Isosphaeraceae</taxon>
        <taxon>Singulisphaera</taxon>
    </lineage>
</organism>
<feature type="chain" id="PRO_5043548846" evidence="3">
    <location>
        <begin position="26"/>
        <end position="295"/>
    </location>
</feature>
<proteinExistence type="predicted"/>
<accession>A0AAU7CG40</accession>
<feature type="compositionally biased region" description="Low complexity" evidence="2">
    <location>
        <begin position="264"/>
        <end position="275"/>
    </location>
</feature>
<dbReference type="AlphaFoldDB" id="A0AAU7CG40"/>
<evidence type="ECO:0000313" key="4">
    <source>
        <dbReference type="EMBL" id="XBH04107.1"/>
    </source>
</evidence>
<dbReference type="Gene3D" id="2.50.20.10">
    <property type="entry name" value="Lipoprotein localisation LolA/LolB/LppX"/>
    <property type="match status" value="1"/>
</dbReference>
<keyword evidence="1 3" id="KW-0732">Signal</keyword>
<dbReference type="Pfam" id="PF03548">
    <property type="entry name" value="LolA"/>
    <property type="match status" value="1"/>
</dbReference>
<evidence type="ECO:0000256" key="2">
    <source>
        <dbReference type="SAM" id="MobiDB-lite"/>
    </source>
</evidence>
<dbReference type="EMBL" id="CP155447">
    <property type="protein sequence ID" value="XBH04107.1"/>
    <property type="molecule type" value="Genomic_DNA"/>
</dbReference>
<dbReference type="RefSeq" id="WP_406696854.1">
    <property type="nucleotide sequence ID" value="NZ_CP155447.1"/>
</dbReference>
<sequence>MRWSIKMVLSLAVVFWATLVDPASAQQQARPAAPAAGKAAAPPIDPDGSRMQLLLAKWAKQSTQLRSLDVKIRRVDKSAKWDDEEYEGRAMFKSPNQAWLDFQKVVTTEGKPRQLVPHERIVCTGKEVWQYRSDTHQVFVHELGVQQRQRALQEGPLPFLFNFQAEEARKRYLMKLLSENEKCYVISVLPQLPIDKECFSAAWVELDRNMLLPTQIVLLDPEGKSKKYFVISGIKPNAPVMAANFQGQKLGPPWKILYNKDESQAAPSPVPAQAPRTGDTRQAPLRRGTQGGNVR</sequence>
<reference evidence="4" key="1">
    <citation type="submission" date="2024-05" db="EMBL/GenBank/DDBJ databases">
        <title>Planctomycetes of the genus Singulisphaera possess chitinolytic capabilities.</title>
        <authorList>
            <person name="Ivanova A."/>
        </authorList>
    </citation>
    <scope>NUCLEOTIDE SEQUENCE</scope>
    <source>
        <strain evidence="4">Ch08T</strain>
    </source>
</reference>